<protein>
    <submittedName>
        <fullName evidence="2">Uncharacterized protein</fullName>
    </submittedName>
</protein>
<organism evidence="2 3">
    <name type="scientific">Flavobacterium rhizosphaerae</name>
    <dbReference type="NCBI Taxonomy" id="3163298"/>
    <lineage>
        <taxon>Bacteria</taxon>
        <taxon>Pseudomonadati</taxon>
        <taxon>Bacteroidota</taxon>
        <taxon>Flavobacteriia</taxon>
        <taxon>Flavobacteriales</taxon>
        <taxon>Flavobacteriaceae</taxon>
        <taxon>Flavobacterium</taxon>
    </lineage>
</organism>
<keyword evidence="3" id="KW-1185">Reference proteome</keyword>
<name>A0ABW8YZ50_9FLAO</name>
<feature type="compositionally biased region" description="Low complexity" evidence="1">
    <location>
        <begin position="240"/>
        <end position="249"/>
    </location>
</feature>
<feature type="compositionally biased region" description="Pro residues" evidence="1">
    <location>
        <begin position="260"/>
        <end position="273"/>
    </location>
</feature>
<dbReference type="RefSeq" id="WP_408084999.1">
    <property type="nucleotide sequence ID" value="NZ_JBELPZ010000009.1"/>
</dbReference>
<evidence type="ECO:0000256" key="1">
    <source>
        <dbReference type="SAM" id="MobiDB-lite"/>
    </source>
</evidence>
<evidence type="ECO:0000313" key="3">
    <source>
        <dbReference type="Proteomes" id="UP001629156"/>
    </source>
</evidence>
<comment type="caution">
    <text evidence="2">The sequence shown here is derived from an EMBL/GenBank/DDBJ whole genome shotgun (WGS) entry which is preliminary data.</text>
</comment>
<gene>
    <name evidence="2" type="ORF">ABS766_09970</name>
</gene>
<sequence length="596" mass="66621">MKKNLLRLTKPLISIFIFIILLNSCENDDSLKTNQIVNVDSNGVSSKIISLKDIEGIPGLMDKISQIKSLRNQSNSNQRIIDNKEFDFIIDTDSVLLVQKGSYHSLSFPVYRDEDNHLQENLFLHPYNGGYLAFLMKYNFNSIQLSKINSGISLGISEILNTLQVVPLDEQYTTYGAPTGIIIRGEDGKCYRPNLYEWGWGWIECPGCECPGEGSGSNNSFPGTFTFDVRPWGPSGTGGTTSSIFNPPSSGGGGGSSTPPGQPDIPYPDPSNPSDPTYSLTPIRNIDNGEPIIGFVMPNRGIAVRYINNLQNTYPDFWNDSSNFTTVNKIISFINNNTNHEDYEFAKQAIEVLEDGGDVDFFYKVILDESFTNNLMLKGIYDALGGSATFQNYVQNFDEEFSVAHLKFSVGLDSGNTGALAATYPPDNYIIEIKFNPSYLPPNQTRPDLDIVGTFIHEILHADIFRKLLSVVENEGTIYGFTQGDIENLQDSFPGLYDYYMRYMFGVVDSNLLTDAQHQMMATHYRDIIVDVLKEYDSSKPNELYEAIAWAGLMGSGQLDNSTLLYENSTVAWVNLTFSEREEILNLYINFINGVE</sequence>
<dbReference type="Proteomes" id="UP001629156">
    <property type="component" value="Unassembled WGS sequence"/>
</dbReference>
<reference evidence="2 3" key="1">
    <citation type="submission" date="2024-06" db="EMBL/GenBank/DDBJ databases">
        <authorList>
            <person name="Kaempfer P."/>
            <person name="Viver T."/>
        </authorList>
    </citation>
    <scope>NUCLEOTIDE SEQUENCE [LARGE SCALE GENOMIC DNA]</scope>
    <source>
        <strain evidence="2 3">ST-119</strain>
    </source>
</reference>
<dbReference type="EMBL" id="JBELPZ010000009">
    <property type="protein sequence ID" value="MFL9844742.1"/>
    <property type="molecule type" value="Genomic_DNA"/>
</dbReference>
<accession>A0ABW8YZ50</accession>
<evidence type="ECO:0000313" key="2">
    <source>
        <dbReference type="EMBL" id="MFL9844742.1"/>
    </source>
</evidence>
<proteinExistence type="predicted"/>
<feature type="region of interest" description="Disordered" evidence="1">
    <location>
        <begin position="236"/>
        <end position="283"/>
    </location>
</feature>